<dbReference type="PANTHER" id="PTHR47186">
    <property type="entry name" value="LEUCINE-RICH REPEAT-CONTAINING PROTEIN 57"/>
    <property type="match status" value="1"/>
</dbReference>
<proteinExistence type="predicted"/>
<name>A0A059C6V8_EUCGR</name>
<gene>
    <name evidence="3" type="ORF">EUGRSUZ_E02279</name>
</gene>
<evidence type="ECO:0000313" key="3">
    <source>
        <dbReference type="EMBL" id="KCW73680.1"/>
    </source>
</evidence>
<feature type="domain" description="Disease resistance protein RPS4B/Roq1-like leucine-rich repeats" evidence="2">
    <location>
        <begin position="37"/>
        <end position="168"/>
    </location>
</feature>
<dbReference type="EMBL" id="KK198757">
    <property type="protein sequence ID" value="KCW73680.1"/>
    <property type="molecule type" value="Genomic_DNA"/>
</dbReference>
<dbReference type="SUPFAM" id="SSF52058">
    <property type="entry name" value="L domain-like"/>
    <property type="match status" value="1"/>
</dbReference>
<reference evidence="3" key="1">
    <citation type="submission" date="2013-07" db="EMBL/GenBank/DDBJ databases">
        <title>The genome of Eucalyptus grandis.</title>
        <authorList>
            <person name="Schmutz J."/>
            <person name="Hayes R."/>
            <person name="Myburg A."/>
            <person name="Tuskan G."/>
            <person name="Grattapaglia D."/>
            <person name="Rokhsar D.S."/>
        </authorList>
    </citation>
    <scope>NUCLEOTIDE SEQUENCE</scope>
    <source>
        <tissue evidence="3">Leaf extractions</tissue>
    </source>
</reference>
<dbReference type="PANTHER" id="PTHR47186:SF3">
    <property type="entry name" value="OS09G0267800 PROTEIN"/>
    <property type="match status" value="1"/>
</dbReference>
<dbReference type="Gramene" id="KCW73680">
    <property type="protein sequence ID" value="KCW73680"/>
    <property type="gene ID" value="EUGRSUZ_E02279"/>
</dbReference>
<evidence type="ECO:0000259" key="2">
    <source>
        <dbReference type="Pfam" id="PF23286"/>
    </source>
</evidence>
<dbReference type="Gene3D" id="3.80.10.10">
    <property type="entry name" value="Ribonuclease Inhibitor"/>
    <property type="match status" value="1"/>
</dbReference>
<accession>A0A059C6V8</accession>
<dbReference type="InterPro" id="IPR058546">
    <property type="entry name" value="RPS4B/Roq1-like_LRR"/>
</dbReference>
<protein>
    <recommendedName>
        <fullName evidence="2">Disease resistance protein RPS4B/Roq1-like leucine-rich repeats domain-containing protein</fullName>
    </recommendedName>
</protein>
<dbReference type="InterPro" id="IPR032675">
    <property type="entry name" value="LRR_dom_sf"/>
</dbReference>
<evidence type="ECO:0000256" key="1">
    <source>
        <dbReference type="ARBA" id="ARBA00022821"/>
    </source>
</evidence>
<sequence length="170" mass="19591">MVEAHESIAYHEKLQVLSLQGCFQLSVFPNMLKSKNLQRLDLKDCKKFDKFPDIPHKLERLKLLCLRGTAIKELPASIENLISLERLNLCNCKNLESLPSTIYKLQNVEELKLEDRTTLIGFPKYEGFADPSMKTGLSHLQCLKLEGCNLSEVEFLKNLSCFPFLRELYL</sequence>
<keyword evidence="1" id="KW-0611">Plant defense</keyword>
<dbReference type="Pfam" id="PF23286">
    <property type="entry name" value="LRR_13"/>
    <property type="match status" value="1"/>
</dbReference>
<dbReference type="InParanoid" id="A0A059C6V8"/>
<organism evidence="3">
    <name type="scientific">Eucalyptus grandis</name>
    <name type="common">Flooded gum</name>
    <dbReference type="NCBI Taxonomy" id="71139"/>
    <lineage>
        <taxon>Eukaryota</taxon>
        <taxon>Viridiplantae</taxon>
        <taxon>Streptophyta</taxon>
        <taxon>Embryophyta</taxon>
        <taxon>Tracheophyta</taxon>
        <taxon>Spermatophyta</taxon>
        <taxon>Magnoliopsida</taxon>
        <taxon>eudicotyledons</taxon>
        <taxon>Gunneridae</taxon>
        <taxon>Pentapetalae</taxon>
        <taxon>rosids</taxon>
        <taxon>malvids</taxon>
        <taxon>Myrtales</taxon>
        <taxon>Myrtaceae</taxon>
        <taxon>Myrtoideae</taxon>
        <taxon>Eucalypteae</taxon>
        <taxon>Eucalyptus</taxon>
    </lineage>
</organism>
<dbReference type="STRING" id="71139.A0A059C6V8"/>
<dbReference type="AlphaFoldDB" id="A0A059C6V8"/>